<dbReference type="Proteomes" id="UP000239711">
    <property type="component" value="Unassembled WGS sequence"/>
</dbReference>
<dbReference type="InterPro" id="IPR012867">
    <property type="entry name" value="DUF1648"/>
</dbReference>
<dbReference type="EMBL" id="PVBQ01000035">
    <property type="protein sequence ID" value="PRD43778.1"/>
    <property type="molecule type" value="Genomic_DNA"/>
</dbReference>
<evidence type="ECO:0000313" key="3">
    <source>
        <dbReference type="Proteomes" id="UP000239711"/>
    </source>
</evidence>
<dbReference type="AlphaFoldDB" id="A0A2S9ITD7"/>
<accession>A0A2S9ITD7</accession>
<gene>
    <name evidence="2" type="ORF">C5745_19785</name>
</gene>
<comment type="caution">
    <text evidence="2">The sequence shown here is derived from an EMBL/GenBank/DDBJ whole genome shotgun (WGS) entry which is preliminary data.</text>
</comment>
<sequence length="35" mass="4113">MLIVITYNRLPDSIPIHYNSIGEVDNFGDKDQWTF</sequence>
<reference evidence="2 3" key="1">
    <citation type="submission" date="2018-02" db="EMBL/GenBank/DDBJ databases">
        <title>The draft genome of Sphingobacterium sp. 5JN-11.</title>
        <authorList>
            <person name="Liu L."/>
            <person name="Li L."/>
            <person name="Liang L."/>
            <person name="Zhang X."/>
            <person name="Wang T."/>
        </authorList>
    </citation>
    <scope>NUCLEOTIDE SEQUENCE [LARGE SCALE GENOMIC DNA]</scope>
    <source>
        <strain evidence="2 3">5JN-11</strain>
    </source>
</reference>
<dbReference type="RefSeq" id="WP_105718744.1">
    <property type="nucleotide sequence ID" value="NZ_PVBQ01000035.1"/>
</dbReference>
<evidence type="ECO:0000259" key="1">
    <source>
        <dbReference type="Pfam" id="PF07853"/>
    </source>
</evidence>
<protein>
    <recommendedName>
        <fullName evidence="1">DUF1648 domain-containing protein</fullName>
    </recommendedName>
</protein>
<proteinExistence type="predicted"/>
<feature type="domain" description="DUF1648" evidence="1">
    <location>
        <begin position="2"/>
        <end position="33"/>
    </location>
</feature>
<keyword evidence="3" id="KW-1185">Reference proteome</keyword>
<evidence type="ECO:0000313" key="2">
    <source>
        <dbReference type="EMBL" id="PRD43778.1"/>
    </source>
</evidence>
<dbReference type="Pfam" id="PF07853">
    <property type="entry name" value="DUF1648"/>
    <property type="match status" value="1"/>
</dbReference>
<dbReference type="OrthoDB" id="9808690at2"/>
<organism evidence="2 3">
    <name type="scientific">Sphingobacterium haloxyli</name>
    <dbReference type="NCBI Taxonomy" id="2100533"/>
    <lineage>
        <taxon>Bacteria</taxon>
        <taxon>Pseudomonadati</taxon>
        <taxon>Bacteroidota</taxon>
        <taxon>Sphingobacteriia</taxon>
        <taxon>Sphingobacteriales</taxon>
        <taxon>Sphingobacteriaceae</taxon>
        <taxon>Sphingobacterium</taxon>
    </lineage>
</organism>
<name>A0A2S9ITD7_9SPHI</name>